<protein>
    <submittedName>
        <fullName evidence="4">Uncharacterized protein</fullName>
    </submittedName>
</protein>
<evidence type="ECO:0000313" key="5">
    <source>
        <dbReference type="Proteomes" id="UP000032287"/>
    </source>
</evidence>
<dbReference type="PATRIC" id="fig|137591.25.peg.1343"/>
<accession>A0A0D1LNY7</accession>
<gene>
    <name evidence="4" type="ORF">QX99_01373</name>
</gene>
<feature type="domain" description="WxL Interacting Protein host binding" evidence="3">
    <location>
        <begin position="155"/>
        <end position="281"/>
    </location>
</feature>
<dbReference type="eggNOG" id="COG4072">
    <property type="taxonomic scope" value="Bacteria"/>
</dbReference>
<evidence type="ECO:0000259" key="3">
    <source>
        <dbReference type="Pfam" id="PF11797"/>
    </source>
</evidence>
<evidence type="ECO:0000256" key="1">
    <source>
        <dbReference type="SAM" id="Phobius"/>
    </source>
</evidence>
<dbReference type="Pfam" id="PF11797">
    <property type="entry name" value="WxLIP_HBD"/>
    <property type="match status" value="1"/>
</dbReference>
<dbReference type="InterPro" id="IPR010317">
    <property type="entry name" value="WxLIP_PGBD"/>
</dbReference>
<dbReference type="AlphaFoldDB" id="A0A0D1LNY7"/>
<reference evidence="4 5" key="1">
    <citation type="journal article" date="2015" name="Microbiology (Mosc.)">
        <title>Genomics of the Weissella cibaria species with an examination of its metabolic traits.</title>
        <authorList>
            <person name="Lynch K.M."/>
            <person name="Lucid A."/>
            <person name="Arendt E.K."/>
            <person name="Sleator R.D."/>
            <person name="Lucey B."/>
            <person name="Coffey A."/>
        </authorList>
    </citation>
    <scope>NUCLEOTIDE SEQUENCE [LARGE SCALE GENOMIC DNA]</scope>
    <source>
        <strain evidence="4 5">MG1</strain>
    </source>
</reference>
<evidence type="ECO:0000313" key="4">
    <source>
        <dbReference type="EMBL" id="KIU20327.1"/>
    </source>
</evidence>
<comment type="caution">
    <text evidence="4">The sequence shown here is derived from an EMBL/GenBank/DDBJ whole genome shotgun (WGS) entry which is preliminary data.</text>
</comment>
<dbReference type="Proteomes" id="UP000032287">
    <property type="component" value="Unassembled WGS sequence"/>
</dbReference>
<dbReference type="Pfam" id="PF06030">
    <property type="entry name" value="WxLIP_PGBD"/>
    <property type="match status" value="1"/>
</dbReference>
<feature type="domain" description="WxL Interacting Protein peptidoglycan binding" evidence="2">
    <location>
        <begin position="32"/>
        <end position="143"/>
    </location>
</feature>
<feature type="transmembrane region" description="Helical" evidence="1">
    <location>
        <begin position="294"/>
        <end position="318"/>
    </location>
</feature>
<keyword evidence="5" id="KW-1185">Reference proteome</keyword>
<keyword evidence="1" id="KW-1133">Transmembrane helix</keyword>
<proteinExistence type="predicted"/>
<dbReference type="InterPro" id="IPR021759">
    <property type="entry name" value="WxLIP_HBD"/>
</dbReference>
<dbReference type="STRING" id="137591.AO080_06460"/>
<organism evidence="4 5">
    <name type="scientific">Weissella cibaria</name>
    <dbReference type="NCBI Taxonomy" id="137591"/>
    <lineage>
        <taxon>Bacteria</taxon>
        <taxon>Bacillati</taxon>
        <taxon>Bacillota</taxon>
        <taxon>Bacilli</taxon>
        <taxon>Lactobacillales</taxon>
        <taxon>Lactobacillaceae</taxon>
        <taxon>Weissella</taxon>
    </lineage>
</organism>
<name>A0A0D1LNY7_9LACO</name>
<evidence type="ECO:0000259" key="2">
    <source>
        <dbReference type="Pfam" id="PF06030"/>
    </source>
</evidence>
<sequence precursor="true">MHKLKWFQVVIALIIGVVFSASEKMSANELSFGVQIETSEYQRHATAGYFDLILVPGQKTQVRVQLTNPTDRRVKVGVRTATATTNANGVVDYETSQNEKWARLVQVADAVTLQPKSSQFVSIAIEMPGTAFPGVKAGGLTFYELANDSQRNPAGMQIKQEYSYTVALLVRNNEKHVAAHMREDGMTLKRRDGQTDLVLRLRNQSPIFHQGMTIQTHIYRGKQLVMSETRHDLQFAPSSRYDHRTSVGQLQPGRYRVETQVTTDKGRWTFTNRIRVDAMAAITSQKDAVNHWPIWLKLALVIIGGLLAFIGWLLWLLIRRQKQTKQR</sequence>
<keyword evidence="1" id="KW-0812">Transmembrane</keyword>
<dbReference type="RefSeq" id="WP_043709026.1">
    <property type="nucleotide sequence ID" value="NZ_JALOCT010000005.1"/>
</dbReference>
<keyword evidence="1" id="KW-0472">Membrane</keyword>
<dbReference type="EMBL" id="JWHU01000023">
    <property type="protein sequence ID" value="KIU20327.1"/>
    <property type="molecule type" value="Genomic_DNA"/>
</dbReference>